<gene>
    <name evidence="3" type="ORF">PRELSG_1120400</name>
</gene>
<dbReference type="InterPro" id="IPR002730">
    <property type="entry name" value="Rpp29/RNP1"/>
</dbReference>
<dbReference type="OMA" id="ERFYYLH"/>
<dbReference type="PANTHER" id="PTHR13348">
    <property type="entry name" value="RIBONUCLEASE P SUBUNIT P29"/>
    <property type="match status" value="1"/>
</dbReference>
<evidence type="ECO:0000256" key="1">
    <source>
        <dbReference type="ARBA" id="ARBA00004123"/>
    </source>
</evidence>
<keyword evidence="4" id="KW-1185">Reference proteome</keyword>
<dbReference type="RefSeq" id="XP_028533860.1">
    <property type="nucleotide sequence ID" value="XM_028677475.1"/>
</dbReference>
<dbReference type="OrthoDB" id="124041at2759"/>
<dbReference type="GO" id="GO:0030677">
    <property type="term" value="C:ribonuclease P complex"/>
    <property type="evidence" value="ECO:0007669"/>
    <property type="project" value="InterPro"/>
</dbReference>
<sequence>MEEDNISEINKKRKIDKSKYVNYYLHTNNLYRKNENNSAFINPKKFNHEAKGNKIYNLSINNNNSSQKLNFNKNINVNIKPIFNNKYNSNNSIINYNNDNNNYGSLNNKKNKFMVHPFLNKNSRDSSYLTDNELNKAFELELPSKIFINESLKNNYNDDASMKKKTKKQRIDKVGLSSNEYNTYKVETQHNISYEDAEKLNQLWNIYINELLELSNNNELSLDTINDIELNGAYIEIHKSRCSTYIGIKGIIVLETHNSFKIITPNNKVLIILKNKSVFIIKIKERFYYLHGIQLMRDPALKSSKKYKILQTRII</sequence>
<dbReference type="InterPro" id="IPR016848">
    <property type="entry name" value="RNase_P/MRP_Rpp29-subunit"/>
</dbReference>
<accession>A0A1J1H7G6</accession>
<dbReference type="VEuPathDB" id="PlasmoDB:PRELSG_1120400"/>
<protein>
    <submittedName>
        <fullName evidence="3">Uncharacterized protein</fullName>
    </submittedName>
</protein>
<dbReference type="AlphaFoldDB" id="A0A1J1H7G6"/>
<organism evidence="3 4">
    <name type="scientific">Plasmodium relictum</name>
    <dbReference type="NCBI Taxonomy" id="85471"/>
    <lineage>
        <taxon>Eukaryota</taxon>
        <taxon>Sar</taxon>
        <taxon>Alveolata</taxon>
        <taxon>Apicomplexa</taxon>
        <taxon>Aconoidasida</taxon>
        <taxon>Haemosporida</taxon>
        <taxon>Plasmodiidae</taxon>
        <taxon>Plasmodium</taxon>
        <taxon>Plasmodium (Haemamoeba)</taxon>
    </lineage>
</organism>
<dbReference type="Gene3D" id="2.30.30.210">
    <property type="entry name" value="Ribonuclease P/MRP, subunit p29"/>
    <property type="match status" value="1"/>
</dbReference>
<dbReference type="GeneID" id="39736982"/>
<comment type="similarity">
    <text evidence="2">Belongs to the eukaryotic/archaeal RNase P protein component 1 family.</text>
</comment>
<dbReference type="SMART" id="SM00538">
    <property type="entry name" value="POP4"/>
    <property type="match status" value="1"/>
</dbReference>
<dbReference type="Pfam" id="PF01868">
    <property type="entry name" value="RNase_P-MRP_p29"/>
    <property type="match status" value="1"/>
</dbReference>
<dbReference type="GO" id="GO:0005634">
    <property type="term" value="C:nucleus"/>
    <property type="evidence" value="ECO:0007669"/>
    <property type="project" value="UniProtKB-SubCell"/>
</dbReference>
<dbReference type="GO" id="GO:0033204">
    <property type="term" value="F:ribonuclease P RNA binding"/>
    <property type="evidence" value="ECO:0007669"/>
    <property type="project" value="InterPro"/>
</dbReference>
<dbReference type="InterPro" id="IPR023534">
    <property type="entry name" value="Rof/RNase_P-like"/>
</dbReference>
<reference evidence="3 4" key="1">
    <citation type="submission" date="2015-04" db="EMBL/GenBank/DDBJ databases">
        <authorList>
            <consortium name="Pathogen Informatics"/>
        </authorList>
    </citation>
    <scope>NUCLEOTIDE SEQUENCE [LARGE SCALE GENOMIC DNA]</scope>
    <source>
        <strain evidence="3 4">SGS1</strain>
    </source>
</reference>
<evidence type="ECO:0000313" key="3">
    <source>
        <dbReference type="EMBL" id="CRH00858.1"/>
    </source>
</evidence>
<dbReference type="KEGG" id="prel:PRELSG_1120400"/>
<evidence type="ECO:0000313" key="4">
    <source>
        <dbReference type="Proteomes" id="UP000220158"/>
    </source>
</evidence>
<dbReference type="SUPFAM" id="SSF101744">
    <property type="entry name" value="Rof/RNase P subunit-like"/>
    <property type="match status" value="1"/>
</dbReference>
<dbReference type="GO" id="GO:0001682">
    <property type="term" value="P:tRNA 5'-leader removal"/>
    <property type="evidence" value="ECO:0007669"/>
    <property type="project" value="InterPro"/>
</dbReference>
<dbReference type="EMBL" id="LN835306">
    <property type="protein sequence ID" value="CRH00858.1"/>
    <property type="molecule type" value="Genomic_DNA"/>
</dbReference>
<dbReference type="PANTHER" id="PTHR13348:SF0">
    <property type="entry name" value="RIBONUCLEASE P PROTEIN SUBUNIT P29"/>
    <property type="match status" value="1"/>
</dbReference>
<dbReference type="Proteomes" id="UP000220158">
    <property type="component" value="Chromosome 11"/>
</dbReference>
<proteinExistence type="inferred from homology"/>
<dbReference type="GO" id="GO:0006364">
    <property type="term" value="P:rRNA processing"/>
    <property type="evidence" value="ECO:0007669"/>
    <property type="project" value="TreeGrafter"/>
</dbReference>
<dbReference type="GO" id="GO:0000172">
    <property type="term" value="C:ribonuclease MRP complex"/>
    <property type="evidence" value="ECO:0007669"/>
    <property type="project" value="InterPro"/>
</dbReference>
<evidence type="ECO:0000256" key="2">
    <source>
        <dbReference type="ARBA" id="ARBA00006181"/>
    </source>
</evidence>
<name>A0A1J1H7G6_PLARL</name>
<dbReference type="InterPro" id="IPR036980">
    <property type="entry name" value="RNase_P/MRP_Rpp29_sf"/>
</dbReference>
<comment type="subcellular location">
    <subcellularLocation>
        <location evidence="1">Nucleus</location>
    </subcellularLocation>
</comment>